<evidence type="ECO:0000313" key="1">
    <source>
        <dbReference type="EMBL" id="SMD20613.1"/>
    </source>
</evidence>
<dbReference type="EMBL" id="FWXV01000006">
    <property type="protein sequence ID" value="SMD20613.1"/>
    <property type="molecule type" value="Genomic_DNA"/>
</dbReference>
<reference evidence="1 2" key="1">
    <citation type="submission" date="2017-04" db="EMBL/GenBank/DDBJ databases">
        <authorList>
            <person name="Afonso C.L."/>
            <person name="Miller P.J."/>
            <person name="Scott M.A."/>
            <person name="Spackman E."/>
            <person name="Goraichik I."/>
            <person name="Dimitrov K.M."/>
            <person name="Suarez D.L."/>
            <person name="Swayne D.E."/>
        </authorList>
    </citation>
    <scope>NUCLEOTIDE SEQUENCE [LARGE SCALE GENOMIC DNA]</scope>
    <source>
        <strain evidence="1 2">DSM 43828</strain>
    </source>
</reference>
<organism evidence="1 2">
    <name type="scientific">Kibdelosporangium aridum</name>
    <dbReference type="NCBI Taxonomy" id="2030"/>
    <lineage>
        <taxon>Bacteria</taxon>
        <taxon>Bacillati</taxon>
        <taxon>Actinomycetota</taxon>
        <taxon>Actinomycetes</taxon>
        <taxon>Pseudonocardiales</taxon>
        <taxon>Pseudonocardiaceae</taxon>
        <taxon>Kibdelosporangium</taxon>
    </lineage>
</organism>
<keyword evidence="2" id="KW-1185">Reference proteome</keyword>
<accession>A0A1W2FFM4</accession>
<dbReference type="AlphaFoldDB" id="A0A1W2FFM4"/>
<gene>
    <name evidence="1" type="ORF">SAMN05661093_06504</name>
</gene>
<sequence length="96" mass="10417">MGSQHNSFWLRKSHDGLKSPNGLIPAAPIGGPCRYILHQMGYSPNSRSVEPVPELFPDAEVTPSLNWSAYAAMRQVPGSAPVMRSQMPSNGSELPK</sequence>
<evidence type="ECO:0000313" key="2">
    <source>
        <dbReference type="Proteomes" id="UP000192674"/>
    </source>
</evidence>
<name>A0A1W2FFM4_KIBAR</name>
<proteinExistence type="predicted"/>
<dbReference type="Proteomes" id="UP000192674">
    <property type="component" value="Unassembled WGS sequence"/>
</dbReference>
<protein>
    <submittedName>
        <fullName evidence="1">Uncharacterized protein</fullName>
    </submittedName>
</protein>